<proteinExistence type="predicted"/>
<organism evidence="2 3">
    <name type="scientific">Microctonus hyperodae</name>
    <name type="common">Parasitoid wasp</name>
    <dbReference type="NCBI Taxonomy" id="165561"/>
    <lineage>
        <taxon>Eukaryota</taxon>
        <taxon>Metazoa</taxon>
        <taxon>Ecdysozoa</taxon>
        <taxon>Arthropoda</taxon>
        <taxon>Hexapoda</taxon>
        <taxon>Insecta</taxon>
        <taxon>Pterygota</taxon>
        <taxon>Neoptera</taxon>
        <taxon>Endopterygota</taxon>
        <taxon>Hymenoptera</taxon>
        <taxon>Apocrita</taxon>
        <taxon>Ichneumonoidea</taxon>
        <taxon>Braconidae</taxon>
        <taxon>Euphorinae</taxon>
        <taxon>Microctonus</taxon>
    </lineage>
</organism>
<evidence type="ECO:0000313" key="3">
    <source>
        <dbReference type="Proteomes" id="UP001168972"/>
    </source>
</evidence>
<feature type="compositionally biased region" description="Basic residues" evidence="1">
    <location>
        <begin position="146"/>
        <end position="155"/>
    </location>
</feature>
<sequence length="196" mass="23630">MSVHDCDKPLSILLDCELKDGWLLFQWIKSHWVWCNCTRIVDKCHIITVHTATLFFLDKINWWQQTARQRGPQRGLYVDSQRPLRRHYSRKADIFPRELVNKRPQSVRRRGEDVSPVRAVQKALRRVPTKFPGWHSRHQHPDHSSKQRHRRHRVPRAQQQQRQHQRKQPARVRHRRAPLRSPATAQLDHFTYPPKD</sequence>
<accession>A0AA39KUX2</accession>
<evidence type="ECO:0000256" key="1">
    <source>
        <dbReference type="SAM" id="MobiDB-lite"/>
    </source>
</evidence>
<reference evidence="2" key="2">
    <citation type="submission" date="2023-03" db="EMBL/GenBank/DDBJ databases">
        <authorList>
            <person name="Inwood S.N."/>
            <person name="Skelly J.G."/>
            <person name="Guhlin J."/>
            <person name="Harrop T.W.R."/>
            <person name="Goldson S.G."/>
            <person name="Dearden P.K."/>
        </authorList>
    </citation>
    <scope>NUCLEOTIDE SEQUENCE</scope>
    <source>
        <strain evidence="2">Lincoln</strain>
        <tissue evidence="2">Whole body</tissue>
    </source>
</reference>
<reference evidence="2" key="1">
    <citation type="journal article" date="2023" name="bioRxiv">
        <title>Scaffold-level genome assemblies of two parasitoid biocontrol wasps reveal the parthenogenesis mechanism and an associated novel virus.</title>
        <authorList>
            <person name="Inwood S."/>
            <person name="Skelly J."/>
            <person name="Guhlin J."/>
            <person name="Harrop T."/>
            <person name="Goldson S."/>
            <person name="Dearden P."/>
        </authorList>
    </citation>
    <scope>NUCLEOTIDE SEQUENCE</scope>
    <source>
        <strain evidence="2">Lincoln</strain>
        <tissue evidence="2">Whole body</tissue>
    </source>
</reference>
<dbReference type="EMBL" id="JAQQBR010000006">
    <property type="protein sequence ID" value="KAK0174612.1"/>
    <property type="molecule type" value="Genomic_DNA"/>
</dbReference>
<dbReference type="Proteomes" id="UP001168972">
    <property type="component" value="Unassembled WGS sequence"/>
</dbReference>
<gene>
    <name evidence="2" type="ORF">PV327_010370</name>
</gene>
<feature type="region of interest" description="Disordered" evidence="1">
    <location>
        <begin position="125"/>
        <end position="196"/>
    </location>
</feature>
<name>A0AA39KUX2_MICHY</name>
<keyword evidence="3" id="KW-1185">Reference proteome</keyword>
<evidence type="ECO:0000313" key="2">
    <source>
        <dbReference type="EMBL" id="KAK0174612.1"/>
    </source>
</evidence>
<protein>
    <submittedName>
        <fullName evidence="2">Uncharacterized protein</fullName>
    </submittedName>
</protein>
<feature type="compositionally biased region" description="Basic residues" evidence="1">
    <location>
        <begin position="163"/>
        <end position="178"/>
    </location>
</feature>
<dbReference type="AlphaFoldDB" id="A0AA39KUX2"/>
<comment type="caution">
    <text evidence="2">The sequence shown here is derived from an EMBL/GenBank/DDBJ whole genome shotgun (WGS) entry which is preliminary data.</text>
</comment>